<dbReference type="Proteomes" id="UP000516380">
    <property type="component" value="Chromosome"/>
</dbReference>
<proteinExistence type="predicted"/>
<evidence type="ECO:0000313" key="3">
    <source>
        <dbReference type="Proteomes" id="UP000516380"/>
    </source>
</evidence>
<feature type="region of interest" description="Disordered" evidence="1">
    <location>
        <begin position="1"/>
        <end position="81"/>
    </location>
</feature>
<dbReference type="EMBL" id="AP023343">
    <property type="protein sequence ID" value="BCI92713.1"/>
    <property type="molecule type" value="Genomic_DNA"/>
</dbReference>
<evidence type="ECO:0000313" key="2">
    <source>
        <dbReference type="EMBL" id="BCI92713.1"/>
    </source>
</evidence>
<gene>
    <name evidence="2" type="ORF">NIIDMKKI_79190</name>
</gene>
<organism evidence="2 3">
    <name type="scientific">Mycobacterium kansasii</name>
    <dbReference type="NCBI Taxonomy" id="1768"/>
    <lineage>
        <taxon>Bacteria</taxon>
        <taxon>Bacillati</taxon>
        <taxon>Actinomycetota</taxon>
        <taxon>Actinomycetes</taxon>
        <taxon>Mycobacteriales</taxon>
        <taxon>Mycobacteriaceae</taxon>
        <taxon>Mycobacterium</taxon>
    </lineage>
</organism>
<protein>
    <submittedName>
        <fullName evidence="2">Uncharacterized protein</fullName>
    </submittedName>
</protein>
<keyword evidence="3" id="KW-1185">Reference proteome</keyword>
<name>A0A7G1ISM6_MYCKA</name>
<reference evidence="2 3" key="1">
    <citation type="submission" date="2020-07" db="EMBL/GenBank/DDBJ databases">
        <title>Mycobacterium kansasii (former subtype) with zoonotic potential isolated from diseased indoor pet cat, Japan.</title>
        <authorList>
            <person name="Fukano H."/>
            <person name="Terazono T."/>
            <person name="Hoshino Y."/>
        </authorList>
    </citation>
    <scope>NUCLEOTIDE SEQUENCE [LARGE SCALE GENOMIC DNA]</scope>
    <source>
        <strain evidence="2 3">Kuro-I</strain>
    </source>
</reference>
<sequence length="81" mass="7325">MPARPAQADEQAIGVAAGTTGPARPAGRCAAGPTGPADRDECAAGASGPAGPAIPGSAGGSTRPAGPAATPQPPTGTAIAA</sequence>
<accession>A0A7G1ISM6</accession>
<evidence type="ECO:0000256" key="1">
    <source>
        <dbReference type="SAM" id="MobiDB-lite"/>
    </source>
</evidence>
<dbReference type="AlphaFoldDB" id="A0A7G1ISM6"/>
<feature type="compositionally biased region" description="Low complexity" evidence="1">
    <location>
        <begin position="43"/>
        <end position="81"/>
    </location>
</feature>
<feature type="compositionally biased region" description="Low complexity" evidence="1">
    <location>
        <begin position="14"/>
        <end position="36"/>
    </location>
</feature>